<evidence type="ECO:0000313" key="15">
    <source>
        <dbReference type="Proteomes" id="UP001375743"/>
    </source>
</evidence>
<dbReference type="InterPro" id="IPR000550">
    <property type="entry name" value="Hppk"/>
</dbReference>
<dbReference type="NCBIfam" id="TIGR01498">
    <property type="entry name" value="folK"/>
    <property type="match status" value="1"/>
</dbReference>
<evidence type="ECO:0000256" key="4">
    <source>
        <dbReference type="ARBA" id="ARBA00016218"/>
    </source>
</evidence>
<dbReference type="PANTHER" id="PTHR43071:SF1">
    <property type="entry name" value="2-AMINO-4-HYDROXY-6-HYDROXYMETHYLDIHYDROPTERIDINE PYROPHOSPHOKINASE"/>
    <property type="match status" value="1"/>
</dbReference>
<dbReference type="Pfam" id="PF01288">
    <property type="entry name" value="HPPK"/>
    <property type="match status" value="1"/>
</dbReference>
<keyword evidence="8" id="KW-0067">ATP-binding</keyword>
<evidence type="ECO:0000256" key="12">
    <source>
        <dbReference type="ARBA" id="ARBA00033413"/>
    </source>
</evidence>
<dbReference type="EC" id="2.7.6.3" evidence="3"/>
<keyword evidence="9" id="KW-0289">Folate biosynthesis</keyword>
<comment type="function">
    <text evidence="10">Catalyzes the transfer of pyrophosphate from adenosine triphosphate (ATP) to 6-hydroxymethyl-7,8-dihydropterin, an enzymatic step in folate biosynthesis pathway.</text>
</comment>
<keyword evidence="6" id="KW-0547">Nucleotide-binding</keyword>
<keyword evidence="15" id="KW-1185">Reference proteome</keyword>
<dbReference type="Proteomes" id="UP001375743">
    <property type="component" value="Unassembled WGS sequence"/>
</dbReference>
<evidence type="ECO:0000256" key="2">
    <source>
        <dbReference type="ARBA" id="ARBA00005810"/>
    </source>
</evidence>
<accession>A0ABU8XPP6</accession>
<feature type="domain" description="7,8-dihydro-6-hydroxymethylpterin-pyrophosphokinase" evidence="13">
    <location>
        <begin position="18"/>
        <end position="152"/>
    </location>
</feature>
<keyword evidence="7" id="KW-0418">Kinase</keyword>
<evidence type="ECO:0000256" key="8">
    <source>
        <dbReference type="ARBA" id="ARBA00022840"/>
    </source>
</evidence>
<dbReference type="InterPro" id="IPR035907">
    <property type="entry name" value="Hppk_sf"/>
</dbReference>
<evidence type="ECO:0000313" key="14">
    <source>
        <dbReference type="EMBL" id="MEK0083183.1"/>
    </source>
</evidence>
<evidence type="ECO:0000256" key="11">
    <source>
        <dbReference type="ARBA" id="ARBA00029766"/>
    </source>
</evidence>
<keyword evidence="5 14" id="KW-0808">Transferase</keyword>
<proteinExistence type="inferred from homology"/>
<reference evidence="14 15" key="1">
    <citation type="submission" date="2024-01" db="EMBL/GenBank/DDBJ databases">
        <title>Multi-omics insights into the function and evolution of sodium benzoate biodegradation pathways in Benzoatithermus flavus gen. nov., sp. nov. from hot spring.</title>
        <authorList>
            <person name="Hu C.-J."/>
            <person name="Li W.-J."/>
        </authorList>
    </citation>
    <scope>NUCLEOTIDE SEQUENCE [LARGE SCALE GENOMIC DNA]</scope>
    <source>
        <strain evidence="14 15">SYSU G07066</strain>
    </source>
</reference>
<dbReference type="PANTHER" id="PTHR43071">
    <property type="entry name" value="2-AMINO-4-HYDROXY-6-HYDROXYMETHYLDIHYDROPTERIDINE PYROPHOSPHOKINASE"/>
    <property type="match status" value="1"/>
</dbReference>
<comment type="similarity">
    <text evidence="2">Belongs to the HPPK family.</text>
</comment>
<evidence type="ECO:0000256" key="7">
    <source>
        <dbReference type="ARBA" id="ARBA00022777"/>
    </source>
</evidence>
<sequence length="174" mass="19468">MSTSTHHRAKEEATRHAVVALGANLGDRQATLERAVALIAAEIGTVVARSRWLETPALIHPDDPARSYPDFLNGAVLVRTGLAAPEILRRLHAIEARLGRDRSKETARWRPRLIDLDLIAVEDLVVDAPDLRLPHPEMHKRDFVLAPFCEVWPDWRHPELGRTAKELLTALRGA</sequence>
<name>A0ABU8XPP6_9PROT</name>
<evidence type="ECO:0000256" key="10">
    <source>
        <dbReference type="ARBA" id="ARBA00029409"/>
    </source>
</evidence>
<evidence type="ECO:0000256" key="1">
    <source>
        <dbReference type="ARBA" id="ARBA00005051"/>
    </source>
</evidence>
<comment type="pathway">
    <text evidence="1">Cofactor biosynthesis; tetrahydrofolate biosynthesis; 2-amino-4-hydroxy-6-hydroxymethyl-7,8-dihydropteridine diphosphate from 7,8-dihydroneopterin triphosphate: step 4/4.</text>
</comment>
<evidence type="ECO:0000256" key="9">
    <source>
        <dbReference type="ARBA" id="ARBA00022909"/>
    </source>
</evidence>
<dbReference type="EMBL" id="JBBLZC010000006">
    <property type="protein sequence ID" value="MEK0083183.1"/>
    <property type="molecule type" value="Genomic_DNA"/>
</dbReference>
<dbReference type="SUPFAM" id="SSF55083">
    <property type="entry name" value="6-hydroxymethyl-7,8-dihydropterin pyrophosphokinase, HPPK"/>
    <property type="match status" value="1"/>
</dbReference>
<evidence type="ECO:0000259" key="13">
    <source>
        <dbReference type="Pfam" id="PF01288"/>
    </source>
</evidence>
<gene>
    <name evidence="14" type="primary">folK</name>
    <name evidence="14" type="ORF">U1T56_08465</name>
</gene>
<protein>
    <recommendedName>
        <fullName evidence="4">2-amino-4-hydroxy-6-hydroxymethyldihydropteridine pyrophosphokinase</fullName>
        <ecNumber evidence="3">2.7.6.3</ecNumber>
    </recommendedName>
    <alternativeName>
        <fullName evidence="11">6-hydroxymethyl-7,8-dihydropterin pyrophosphokinase</fullName>
    </alternativeName>
    <alternativeName>
        <fullName evidence="12">7,8-dihydro-6-hydroxymethylpterin-pyrophosphokinase</fullName>
    </alternativeName>
</protein>
<comment type="caution">
    <text evidence="14">The sequence shown here is derived from an EMBL/GenBank/DDBJ whole genome shotgun (WGS) entry which is preliminary data.</text>
</comment>
<dbReference type="Gene3D" id="3.30.70.560">
    <property type="entry name" value="7,8-Dihydro-6-hydroxymethylpterin-pyrophosphokinase HPPK"/>
    <property type="match status" value="1"/>
</dbReference>
<evidence type="ECO:0000256" key="5">
    <source>
        <dbReference type="ARBA" id="ARBA00022679"/>
    </source>
</evidence>
<evidence type="ECO:0000256" key="3">
    <source>
        <dbReference type="ARBA" id="ARBA00013253"/>
    </source>
</evidence>
<dbReference type="CDD" id="cd00483">
    <property type="entry name" value="HPPK"/>
    <property type="match status" value="1"/>
</dbReference>
<dbReference type="GO" id="GO:0003848">
    <property type="term" value="F:2-amino-4-hydroxy-6-hydroxymethyldihydropteridine diphosphokinase activity"/>
    <property type="evidence" value="ECO:0007669"/>
    <property type="project" value="UniProtKB-EC"/>
</dbReference>
<evidence type="ECO:0000256" key="6">
    <source>
        <dbReference type="ARBA" id="ARBA00022741"/>
    </source>
</evidence>
<dbReference type="RefSeq" id="WP_418159025.1">
    <property type="nucleotide sequence ID" value="NZ_JBBLZC010000006.1"/>
</dbReference>
<organism evidence="14 15">
    <name type="scientific">Benzoatithermus flavus</name>
    <dbReference type="NCBI Taxonomy" id="3108223"/>
    <lineage>
        <taxon>Bacteria</taxon>
        <taxon>Pseudomonadati</taxon>
        <taxon>Pseudomonadota</taxon>
        <taxon>Alphaproteobacteria</taxon>
        <taxon>Geminicoccales</taxon>
        <taxon>Geminicoccaceae</taxon>
        <taxon>Benzoatithermus</taxon>
    </lineage>
</organism>